<evidence type="ECO:0000259" key="1">
    <source>
        <dbReference type="Pfam" id="PF00899"/>
    </source>
</evidence>
<sequence length="510" mass="56091">MTDTPDSEDFSALASESSQLRSALLKRGFSDDGTTLHGAVAWNDVNGEVRSTVVEITPDACFPFVPPHVRLLQADPHVTPTFHIERNDTLCLWSSDTPVEHAPWRDPDRLLEKISGWLEQTAAGWPYDNDADLERYLEQNHDCFVMYDDSLLKHGSFYRTTRNSIGVVTVADPLRWPPNSGRMKNRGARRKERNLLAVIDVGPISRPIREWQDLQDLMGESCEEMRKLLHFESVRYILVRYRRGTRQAALVLDSPTSRDGIPTLRACESADESLTTRTLRTGRAASSFEDSKVAIVGCGAVGSHIADVLFRSGVRRLTLVDAERLRPGNIIRHTADNAFIGLWKPDAVKAQLRGTGLPTADVHSKISRVADPSDALALARSHELIVDATADSGATSVLRWATEQTGTSLVSVCVQRDGGIARVDRFPLRPDESHLRAVPTAARQGEVRYEQGCGSPVSMTPPLSVIMAASIGCQVILDVLTGTRHLPATIIEVLDPQPDAPYSAVGTLRS</sequence>
<dbReference type="GO" id="GO:0016779">
    <property type="term" value="F:nucleotidyltransferase activity"/>
    <property type="evidence" value="ECO:0007669"/>
    <property type="project" value="UniProtKB-KW"/>
</dbReference>
<proteinExistence type="predicted"/>
<dbReference type="Proteomes" id="UP000696413">
    <property type="component" value="Unassembled WGS sequence"/>
</dbReference>
<dbReference type="SUPFAM" id="SSF69572">
    <property type="entry name" value="Activating enzymes of the ubiquitin-like proteins"/>
    <property type="match status" value="1"/>
</dbReference>
<reference evidence="2 3" key="1">
    <citation type="submission" date="2021-05" db="EMBL/GenBank/DDBJ databases">
        <title>Draft Genome Sequences of Clinical Respiratory Isolates of Mycobacterium goodii Recovered in Ireland.</title>
        <authorList>
            <person name="Flanagan P.R."/>
            <person name="Mok S."/>
            <person name="Roycroft E."/>
            <person name="Rogers T.R."/>
            <person name="Fitzgibbon M."/>
        </authorList>
    </citation>
    <scope>NUCLEOTIDE SEQUENCE [LARGE SCALE GENOMIC DNA]</scope>
    <source>
        <strain evidence="2 3">14IE55</strain>
    </source>
</reference>
<keyword evidence="3" id="KW-1185">Reference proteome</keyword>
<protein>
    <submittedName>
        <fullName evidence="2">ThiF family adenylyltransferase</fullName>
    </submittedName>
</protein>
<organism evidence="2 3">
    <name type="scientific">Mycolicibacterium goodii</name>
    <name type="common">Mycobacterium goodii</name>
    <dbReference type="NCBI Taxonomy" id="134601"/>
    <lineage>
        <taxon>Bacteria</taxon>
        <taxon>Bacillati</taxon>
        <taxon>Actinomycetota</taxon>
        <taxon>Actinomycetes</taxon>
        <taxon>Mycobacteriales</taxon>
        <taxon>Mycobacteriaceae</taxon>
        <taxon>Mycolicibacterium</taxon>
    </lineage>
</organism>
<dbReference type="PANTHER" id="PTHR43267:SF1">
    <property type="entry name" value="TRNA THREONYLCARBAMOYLADENOSINE DEHYDRATASE"/>
    <property type="match status" value="1"/>
</dbReference>
<name>A0ABS6HW99_MYCGD</name>
<feature type="domain" description="THIF-type NAD/FAD binding fold" evidence="1">
    <location>
        <begin position="288"/>
        <end position="417"/>
    </location>
</feature>
<dbReference type="InterPro" id="IPR035985">
    <property type="entry name" value="Ubiquitin-activating_enz"/>
</dbReference>
<comment type="caution">
    <text evidence="2">The sequence shown here is derived from an EMBL/GenBank/DDBJ whole genome shotgun (WGS) entry which is preliminary data.</text>
</comment>
<dbReference type="PANTHER" id="PTHR43267">
    <property type="entry name" value="TRNA THREONYLCARBAMOYLADENOSINE DEHYDRATASE"/>
    <property type="match status" value="1"/>
</dbReference>
<dbReference type="InterPro" id="IPR000594">
    <property type="entry name" value="ThiF_NAD_FAD-bd"/>
</dbReference>
<dbReference type="Gene3D" id="3.40.50.720">
    <property type="entry name" value="NAD(P)-binding Rossmann-like Domain"/>
    <property type="match status" value="1"/>
</dbReference>
<keyword evidence="2" id="KW-0548">Nucleotidyltransferase</keyword>
<dbReference type="InterPro" id="IPR045886">
    <property type="entry name" value="ThiF/MoeB/HesA"/>
</dbReference>
<evidence type="ECO:0000313" key="3">
    <source>
        <dbReference type="Proteomes" id="UP000696413"/>
    </source>
</evidence>
<dbReference type="Pfam" id="PF00899">
    <property type="entry name" value="ThiF"/>
    <property type="match status" value="1"/>
</dbReference>
<dbReference type="EMBL" id="JAHBOM010000032">
    <property type="protein sequence ID" value="MBU8826949.1"/>
    <property type="molecule type" value="Genomic_DNA"/>
</dbReference>
<gene>
    <name evidence="2" type="ORF">KL859_29235</name>
</gene>
<keyword evidence="2" id="KW-0808">Transferase</keyword>
<accession>A0ABS6HW99</accession>
<evidence type="ECO:0000313" key="2">
    <source>
        <dbReference type="EMBL" id="MBU8826949.1"/>
    </source>
</evidence>